<evidence type="ECO:0000313" key="3">
    <source>
        <dbReference type="Proteomes" id="UP000326289"/>
    </source>
</evidence>
<name>A0A5N6JLC7_9EURO</name>
<sequence length="78" mass="8705">MMMFKRHQLQTFRPSTPALSTALLTLYATDRHDIYSGERVNLMPCAYPPRSRSGMSSKACNGNSNSRTAPPTITKKDV</sequence>
<feature type="compositionally biased region" description="Polar residues" evidence="1">
    <location>
        <begin position="53"/>
        <end position="71"/>
    </location>
</feature>
<gene>
    <name evidence="2" type="ORF">BDV30DRAFT_122177</name>
</gene>
<protein>
    <submittedName>
        <fullName evidence="2">Uncharacterized protein</fullName>
    </submittedName>
</protein>
<feature type="region of interest" description="Disordered" evidence="1">
    <location>
        <begin position="48"/>
        <end position="78"/>
    </location>
</feature>
<accession>A0A5N6JLC7</accession>
<organism evidence="2 3">
    <name type="scientific">Aspergillus minisclerotigenes</name>
    <dbReference type="NCBI Taxonomy" id="656917"/>
    <lineage>
        <taxon>Eukaryota</taxon>
        <taxon>Fungi</taxon>
        <taxon>Dikarya</taxon>
        <taxon>Ascomycota</taxon>
        <taxon>Pezizomycotina</taxon>
        <taxon>Eurotiomycetes</taxon>
        <taxon>Eurotiomycetidae</taxon>
        <taxon>Eurotiales</taxon>
        <taxon>Aspergillaceae</taxon>
        <taxon>Aspergillus</taxon>
        <taxon>Aspergillus subgen. Circumdati</taxon>
    </lineage>
</organism>
<keyword evidence="3" id="KW-1185">Reference proteome</keyword>
<dbReference type="AlphaFoldDB" id="A0A5N6JLC7"/>
<reference evidence="2 3" key="1">
    <citation type="submission" date="2019-04" db="EMBL/GenBank/DDBJ databases">
        <title>Fungal friends and foes A comparative genomics study of 23 Aspergillus species from section Flavi.</title>
        <authorList>
            <consortium name="DOE Joint Genome Institute"/>
            <person name="Kjaerbolling I."/>
            <person name="Vesth T.C."/>
            <person name="Frisvad J.C."/>
            <person name="Nybo J.L."/>
            <person name="Theobald S."/>
            <person name="Kildgaard S."/>
            <person name="Petersen T.I."/>
            <person name="Kuo A."/>
            <person name="Sato A."/>
            <person name="Lyhne E.K."/>
            <person name="Kogle M.E."/>
            <person name="Wiebenga A."/>
            <person name="Kun R.S."/>
            <person name="Lubbers R.J."/>
            <person name="Makela M.R."/>
            <person name="Barry K."/>
            <person name="Chovatia M."/>
            <person name="Clum A."/>
            <person name="Daum C."/>
            <person name="Haridas S."/>
            <person name="He G."/>
            <person name="LaButti K."/>
            <person name="Lipzen A."/>
            <person name="Mondo S."/>
            <person name="Pangilinan J."/>
            <person name="Riley R."/>
            <person name="Salamov A."/>
            <person name="Simmons B.A."/>
            <person name="Magnuson J.K."/>
            <person name="Henrissat B."/>
            <person name="Mortensen U.H."/>
            <person name="Larsen T.O."/>
            <person name="De vries R.P."/>
            <person name="Grigoriev I.V."/>
            <person name="Machida M."/>
            <person name="Baker S.E."/>
            <person name="Andersen M.R."/>
        </authorList>
    </citation>
    <scope>NUCLEOTIDE SEQUENCE [LARGE SCALE GENOMIC DNA]</scope>
    <source>
        <strain evidence="2 3">CBS 117635</strain>
    </source>
</reference>
<dbReference type="EMBL" id="ML732767">
    <property type="protein sequence ID" value="KAB8278583.1"/>
    <property type="molecule type" value="Genomic_DNA"/>
</dbReference>
<evidence type="ECO:0000313" key="2">
    <source>
        <dbReference type="EMBL" id="KAB8278583.1"/>
    </source>
</evidence>
<proteinExistence type="predicted"/>
<dbReference type="Proteomes" id="UP000326289">
    <property type="component" value="Unassembled WGS sequence"/>
</dbReference>
<evidence type="ECO:0000256" key="1">
    <source>
        <dbReference type="SAM" id="MobiDB-lite"/>
    </source>
</evidence>